<dbReference type="Gene3D" id="2.60.120.10">
    <property type="entry name" value="Jelly Rolls"/>
    <property type="match status" value="1"/>
</dbReference>
<accession>A0AAD4JY41</accession>
<evidence type="ECO:0000313" key="5">
    <source>
        <dbReference type="Proteomes" id="UP001200034"/>
    </source>
</evidence>
<evidence type="ECO:0000256" key="3">
    <source>
        <dbReference type="ARBA" id="ARBA00023004"/>
    </source>
</evidence>
<dbReference type="Pfam" id="PF07847">
    <property type="entry name" value="PCO_ADO"/>
    <property type="match status" value="1"/>
</dbReference>
<dbReference type="EMBL" id="JAJJHW010002774">
    <property type="protein sequence ID" value="KAH8365772.1"/>
    <property type="molecule type" value="Genomic_DNA"/>
</dbReference>
<dbReference type="PANTHER" id="PTHR22966">
    <property type="entry name" value="2-AMINOETHANETHIOL DIOXYGENASE"/>
    <property type="match status" value="1"/>
</dbReference>
<evidence type="ECO:0008006" key="6">
    <source>
        <dbReference type="Google" id="ProtNLM"/>
    </source>
</evidence>
<keyword evidence="5" id="KW-1185">Reference proteome</keyword>
<name>A0AAD4JY41_9MUSC</name>
<keyword evidence="2" id="KW-0560">Oxidoreductase</keyword>
<dbReference type="GO" id="GO:0016702">
    <property type="term" value="F:oxidoreductase activity, acting on single donors with incorporation of molecular oxygen, incorporation of two atoms of oxygen"/>
    <property type="evidence" value="ECO:0007669"/>
    <property type="project" value="InterPro"/>
</dbReference>
<keyword evidence="3" id="KW-0408">Iron</keyword>
<evidence type="ECO:0000256" key="2">
    <source>
        <dbReference type="ARBA" id="ARBA00023002"/>
    </source>
</evidence>
<dbReference type="GO" id="GO:0046872">
    <property type="term" value="F:metal ion binding"/>
    <property type="evidence" value="ECO:0007669"/>
    <property type="project" value="UniProtKB-KW"/>
</dbReference>
<evidence type="ECO:0000256" key="1">
    <source>
        <dbReference type="ARBA" id="ARBA00022723"/>
    </source>
</evidence>
<dbReference type="SUPFAM" id="SSF51182">
    <property type="entry name" value="RmlC-like cupins"/>
    <property type="match status" value="1"/>
</dbReference>
<dbReference type="InterPro" id="IPR011051">
    <property type="entry name" value="RmlC_Cupin_sf"/>
</dbReference>
<dbReference type="CDD" id="cd20289">
    <property type="entry name" value="cupin_ADO"/>
    <property type="match status" value="1"/>
</dbReference>
<dbReference type="InterPro" id="IPR014710">
    <property type="entry name" value="RmlC-like_jellyroll"/>
</dbReference>
<dbReference type="AlphaFoldDB" id="A0AAD4JY41"/>
<keyword evidence="1" id="KW-0479">Metal-binding</keyword>
<dbReference type="Proteomes" id="UP001200034">
    <property type="component" value="Unassembled WGS sequence"/>
</dbReference>
<comment type="caution">
    <text evidence="4">The sequence shown here is derived from an EMBL/GenBank/DDBJ whole genome shotgun (WGS) entry which is preliminary data.</text>
</comment>
<dbReference type="GO" id="GO:0005739">
    <property type="term" value="C:mitochondrion"/>
    <property type="evidence" value="ECO:0007669"/>
    <property type="project" value="TreeGrafter"/>
</dbReference>
<sequence length="250" mass="28614">MTSHFMSVLRQAFKTFDRANLANFNSNLQHLKQLTDQLTYRDLHIKEELFRDDVDIECVNQKQQPAPCTYMHIFEDERFSMSLFIVRSNNSIPLHDHPMMYGLLRCIWGKLHVQSYSQQLLADEPLSYEINPTLVKVVAEEPCLVTAESSSALLTPRKRNYHQITEAGNGIAAFFDILSPPYDANMPSYGPRRCRFYRPKCDGDQVQLQCIPSPTSYYCDLTDTPESVLQCGFICAAEAFAANPVTDVRQ</sequence>
<dbReference type="InterPro" id="IPR012864">
    <property type="entry name" value="PCO/ADO"/>
</dbReference>
<reference evidence="4" key="1">
    <citation type="journal article" date="2021" name="Mol. Ecol. Resour.">
        <title>Phylogenomic analyses of the genus Drosophila reveals genomic signals of climate adaptation.</title>
        <authorList>
            <person name="Li F."/>
            <person name="Rane R.V."/>
            <person name="Luria V."/>
            <person name="Xiong Z."/>
            <person name="Chen J."/>
            <person name="Li Z."/>
            <person name="Catullo R.A."/>
            <person name="Griffin P.C."/>
            <person name="Schiffer M."/>
            <person name="Pearce S."/>
            <person name="Lee S.F."/>
            <person name="McElroy K."/>
            <person name="Stocker A."/>
            <person name="Shirriffs J."/>
            <person name="Cockerell F."/>
            <person name="Coppin C."/>
            <person name="Sgro C.M."/>
            <person name="Karger A."/>
            <person name="Cain J.W."/>
            <person name="Weber J.A."/>
            <person name="Santpere G."/>
            <person name="Kirschner M.W."/>
            <person name="Hoffmann A.A."/>
            <person name="Oakeshott J.G."/>
            <person name="Zhang G."/>
        </authorList>
    </citation>
    <scope>NUCLEOTIDE SEQUENCE</scope>
    <source>
        <strain evidence="4">BGI-SZ-2011g</strain>
    </source>
</reference>
<organism evidence="4 5">
    <name type="scientific">Drosophila rubida</name>
    <dbReference type="NCBI Taxonomy" id="30044"/>
    <lineage>
        <taxon>Eukaryota</taxon>
        <taxon>Metazoa</taxon>
        <taxon>Ecdysozoa</taxon>
        <taxon>Arthropoda</taxon>
        <taxon>Hexapoda</taxon>
        <taxon>Insecta</taxon>
        <taxon>Pterygota</taxon>
        <taxon>Neoptera</taxon>
        <taxon>Endopterygota</taxon>
        <taxon>Diptera</taxon>
        <taxon>Brachycera</taxon>
        <taxon>Muscomorpha</taxon>
        <taxon>Ephydroidea</taxon>
        <taxon>Drosophilidae</taxon>
        <taxon>Drosophila</taxon>
    </lineage>
</organism>
<dbReference type="PANTHER" id="PTHR22966:SF61">
    <property type="entry name" value="2-AMINOETHANETHIOL DIOXYGENASE"/>
    <property type="match status" value="1"/>
</dbReference>
<evidence type="ECO:0000313" key="4">
    <source>
        <dbReference type="EMBL" id="KAH8365772.1"/>
    </source>
</evidence>
<protein>
    <recommendedName>
        <fullName evidence="6">2-aminoethanethiol dioxygenase</fullName>
    </recommendedName>
</protein>
<proteinExistence type="predicted"/>
<gene>
    <name evidence="4" type="ORF">KR093_004244</name>
</gene>